<sequence length="233" mass="25571">MDRLPHAPEPARNGAAAPCSGCCSRPDNGWVAQAIAQGRAQFDPFRHWLIDPVLPPSLLAAASGGAPVDDACAVASGRREAINAERRFLDRQSVMENPGAAALAEAFENCRTRQKISALCGIDLSGSLLRIEHAADRNGFWLEPHTDIAAKRLTLLIYLSEGPEGEDWGTDLYDGNREPAGRVSARRNSGLMFVPGHDTWHGFERRKITGVRRTLIVNYVDPDWRSRHELVKG</sequence>
<accession>A0ABT1W7H1</accession>
<dbReference type="EMBL" id="JAMSKV010000008">
    <property type="protein sequence ID" value="MCQ8278826.1"/>
    <property type="molecule type" value="Genomic_DNA"/>
</dbReference>
<evidence type="ECO:0000313" key="1">
    <source>
        <dbReference type="EMBL" id="MCQ8278826.1"/>
    </source>
</evidence>
<dbReference type="Proteomes" id="UP001524587">
    <property type="component" value="Unassembled WGS sequence"/>
</dbReference>
<keyword evidence="2" id="KW-1185">Reference proteome</keyword>
<gene>
    <name evidence="1" type="ORF">NFI95_10210</name>
</gene>
<evidence type="ECO:0000313" key="2">
    <source>
        <dbReference type="Proteomes" id="UP001524587"/>
    </source>
</evidence>
<protein>
    <submittedName>
        <fullName evidence="1">2OG-Fe(II) oxygenase</fullName>
    </submittedName>
</protein>
<organism evidence="1 2">
    <name type="scientific">Endosaccharibacter trunci</name>
    <dbReference type="NCBI Taxonomy" id="2812733"/>
    <lineage>
        <taxon>Bacteria</taxon>
        <taxon>Pseudomonadati</taxon>
        <taxon>Pseudomonadota</taxon>
        <taxon>Alphaproteobacteria</taxon>
        <taxon>Acetobacterales</taxon>
        <taxon>Acetobacteraceae</taxon>
        <taxon>Endosaccharibacter</taxon>
    </lineage>
</organism>
<name>A0ABT1W7H1_9PROT</name>
<dbReference type="Gene3D" id="2.60.120.620">
    <property type="entry name" value="q2cbj1_9rhob like domain"/>
    <property type="match status" value="1"/>
</dbReference>
<comment type="caution">
    <text evidence="1">The sequence shown here is derived from an EMBL/GenBank/DDBJ whole genome shotgun (WGS) entry which is preliminary data.</text>
</comment>
<proteinExistence type="predicted"/>
<dbReference type="RefSeq" id="WP_422864306.1">
    <property type="nucleotide sequence ID" value="NZ_JAMSKV010000008.1"/>
</dbReference>
<reference evidence="1 2" key="1">
    <citation type="submission" date="2022-06" db="EMBL/GenBank/DDBJ databases">
        <title>Endosaccharibacter gen. nov., sp. nov., endophytic bacteria isolated from sugarcane.</title>
        <authorList>
            <person name="Pitiwittayakul N."/>
            <person name="Yukphan P."/>
            <person name="Charoenyingcharoen P."/>
            <person name="Tanasupawat S."/>
        </authorList>
    </citation>
    <scope>NUCLEOTIDE SEQUENCE [LARGE SCALE GENOMIC DNA]</scope>
    <source>
        <strain evidence="1 2">KSS8</strain>
    </source>
</reference>